<reference evidence="4" key="1">
    <citation type="journal article" date="2022" name="Int. J. Mol. Sci.">
        <title>Draft Genome of Tanacetum Coccineum: Genomic Comparison of Closely Related Tanacetum-Family Plants.</title>
        <authorList>
            <person name="Yamashiro T."/>
            <person name="Shiraishi A."/>
            <person name="Nakayama K."/>
            <person name="Satake H."/>
        </authorList>
    </citation>
    <scope>NUCLEOTIDE SEQUENCE</scope>
</reference>
<dbReference type="InterPro" id="IPR057670">
    <property type="entry name" value="SH3_retrovirus"/>
</dbReference>
<dbReference type="InterPro" id="IPR001584">
    <property type="entry name" value="Integrase_cat-core"/>
</dbReference>
<dbReference type="InterPro" id="IPR025724">
    <property type="entry name" value="GAG-pre-integrase_dom"/>
</dbReference>
<dbReference type="Pfam" id="PF25597">
    <property type="entry name" value="SH3_retrovirus"/>
    <property type="match status" value="1"/>
</dbReference>
<dbReference type="InterPro" id="IPR039537">
    <property type="entry name" value="Retrotran_Ty1/copia-like"/>
</dbReference>
<proteinExistence type="predicted"/>
<keyword evidence="4" id="KW-0808">Transferase</keyword>
<keyword evidence="4" id="KW-0548">Nucleotidyltransferase</keyword>
<dbReference type="EMBL" id="BQNB010021852">
    <property type="protein sequence ID" value="GJU10692.1"/>
    <property type="molecule type" value="Genomic_DNA"/>
</dbReference>
<evidence type="ECO:0000259" key="3">
    <source>
        <dbReference type="PROSITE" id="PS50994"/>
    </source>
</evidence>
<dbReference type="SUPFAM" id="SSF53098">
    <property type="entry name" value="Ribonuclease H-like"/>
    <property type="match status" value="1"/>
</dbReference>
<evidence type="ECO:0000313" key="4">
    <source>
        <dbReference type="EMBL" id="GJU10692.1"/>
    </source>
</evidence>
<accession>A0ABQ5JDQ1</accession>
<feature type="region of interest" description="Disordered" evidence="2">
    <location>
        <begin position="1023"/>
        <end position="1094"/>
    </location>
</feature>
<comment type="caution">
    <text evidence="4">The sequence shown here is derived from an EMBL/GenBank/DDBJ whole genome shotgun (WGS) entry which is preliminary data.</text>
</comment>
<feature type="compositionally biased region" description="Basic and acidic residues" evidence="2">
    <location>
        <begin position="1035"/>
        <end position="1051"/>
    </location>
</feature>
<reference evidence="4" key="2">
    <citation type="submission" date="2022-01" db="EMBL/GenBank/DDBJ databases">
        <authorList>
            <person name="Yamashiro T."/>
            <person name="Shiraishi A."/>
            <person name="Satake H."/>
            <person name="Nakayama K."/>
        </authorList>
    </citation>
    <scope>NUCLEOTIDE SEQUENCE</scope>
</reference>
<feature type="coiled-coil region" evidence="1">
    <location>
        <begin position="544"/>
        <end position="571"/>
    </location>
</feature>
<feature type="domain" description="Integrase catalytic" evidence="3">
    <location>
        <begin position="769"/>
        <end position="950"/>
    </location>
</feature>
<feature type="coiled-coil region" evidence="1">
    <location>
        <begin position="217"/>
        <end position="251"/>
    </location>
</feature>
<evidence type="ECO:0000256" key="2">
    <source>
        <dbReference type="SAM" id="MobiDB-lite"/>
    </source>
</evidence>
<name>A0ABQ5JDQ1_9ASTR</name>
<keyword evidence="4" id="KW-0695">RNA-directed DNA polymerase</keyword>
<dbReference type="InterPro" id="IPR036397">
    <property type="entry name" value="RNaseH_sf"/>
</dbReference>
<dbReference type="Gene3D" id="3.30.420.10">
    <property type="entry name" value="Ribonuclease H-like superfamily/Ribonuclease H"/>
    <property type="match status" value="1"/>
</dbReference>
<dbReference type="Proteomes" id="UP001151760">
    <property type="component" value="Unassembled WGS sequence"/>
</dbReference>
<gene>
    <name evidence="4" type="ORF">Tco_1133088</name>
</gene>
<feature type="compositionally biased region" description="Low complexity" evidence="2">
    <location>
        <begin position="1052"/>
        <end position="1090"/>
    </location>
</feature>
<dbReference type="GO" id="GO:0003964">
    <property type="term" value="F:RNA-directed DNA polymerase activity"/>
    <property type="evidence" value="ECO:0007669"/>
    <property type="project" value="UniProtKB-KW"/>
</dbReference>
<evidence type="ECO:0000256" key="1">
    <source>
        <dbReference type="SAM" id="Coils"/>
    </source>
</evidence>
<evidence type="ECO:0000313" key="5">
    <source>
        <dbReference type="Proteomes" id="UP001151760"/>
    </source>
</evidence>
<dbReference type="PANTHER" id="PTHR42648:SF18">
    <property type="entry name" value="RETROTRANSPOSON, UNCLASSIFIED-LIKE PROTEIN"/>
    <property type="match status" value="1"/>
</dbReference>
<dbReference type="PROSITE" id="PS50994">
    <property type="entry name" value="INTEGRASE"/>
    <property type="match status" value="1"/>
</dbReference>
<feature type="region of interest" description="Disordered" evidence="2">
    <location>
        <begin position="680"/>
        <end position="702"/>
    </location>
</feature>
<dbReference type="InterPro" id="IPR012337">
    <property type="entry name" value="RNaseH-like_sf"/>
</dbReference>
<dbReference type="PANTHER" id="PTHR42648">
    <property type="entry name" value="TRANSPOSASE, PUTATIVE-RELATED"/>
    <property type="match status" value="1"/>
</dbReference>
<keyword evidence="5" id="KW-1185">Reference proteome</keyword>
<organism evidence="4 5">
    <name type="scientific">Tanacetum coccineum</name>
    <dbReference type="NCBI Taxonomy" id="301880"/>
    <lineage>
        <taxon>Eukaryota</taxon>
        <taxon>Viridiplantae</taxon>
        <taxon>Streptophyta</taxon>
        <taxon>Embryophyta</taxon>
        <taxon>Tracheophyta</taxon>
        <taxon>Spermatophyta</taxon>
        <taxon>Magnoliopsida</taxon>
        <taxon>eudicotyledons</taxon>
        <taxon>Gunneridae</taxon>
        <taxon>Pentapetalae</taxon>
        <taxon>asterids</taxon>
        <taxon>campanulids</taxon>
        <taxon>Asterales</taxon>
        <taxon>Asteraceae</taxon>
        <taxon>Asteroideae</taxon>
        <taxon>Anthemideae</taxon>
        <taxon>Anthemidinae</taxon>
        <taxon>Tanacetum</taxon>
    </lineage>
</organism>
<feature type="region of interest" description="Disordered" evidence="2">
    <location>
        <begin position="109"/>
        <end position="133"/>
    </location>
</feature>
<dbReference type="Pfam" id="PF13976">
    <property type="entry name" value="gag_pre-integrs"/>
    <property type="match status" value="1"/>
</dbReference>
<keyword evidence="1" id="KW-0175">Coiled coil</keyword>
<sequence length="1171" mass="134848">MHNNIMAAGQPATDESLEVREQTVEIFSNISPENKVHHDVEKEAIHFLLNGIGDEIYLTVNACKIAHDMWITIERLQQAESLNKQDVGSLAYLPLEMESQLSQLPQIAKPIKPPSESASEEDNDPEQAQRDKDMQKNLALIVKAKDYTYHKEKMLLCKQDKKGVPLQAEQADWIEDTDEEIYEQELEAHYSFMAKIQEVLPADSGSDPEPLEKRVVLANLIANLKLDTDENKKIQKQLKKANTSLSHELQECKFALEECKSSLEKSNRTRDRYLGLLAQKEHDINKGLKIKAYEVSVVKEKHDELVKRSLLTKSSYEGLVKEKNKVIKDLRSIQTIHMLAPKGLTYNGRPTFANPMYLKKAQSEKPCLYEIPYDKCDHANLFSPNREETLTLEQESRSKLNKDLVKPYDYTKQNSLYENFKPPSREYLDQLAHAGEIQKKIWRKSFVKSKPHIIKNISFLPTQKSIRKSRQAYNVMTNNINHFKEIVDLAWEKHTYDKFRAPTTEDMTVLLKNYLLPLALKTENDSFIFVNELKQEMFTDLQYVQSLEKEIDELESDKANFSNIYDLLLQECVSKDVMCSYLHSLSDLDAHTELQHLYLYKSKNVNLKKLIKKCKGKSVETKFDKPSVVRQTNALKIPKPSVLGNLTPFSDSLERKSFPKTKLVTKTNVSEEMYQIDTRTTQTRASQLPQTSRNTNPRVSTSTRVIHNTSVSRPQFRSTQMKEKVMQDNSQVKSKKTEGNDLLIGIRGSDLYTISLQETSSPTTICFLAKSSPTQAWVWHRRLSHLNFDTINLISKKDIVNGLPKLKYVKDQLCSSCELSKEKRSTFKTKVVPCLKGRLNLLHMDLYGLMRVESINGKKYILFLNKTLHAYFKEEGIEHQTSTPRIPKQNGVVKRQNRTLVEAAQMMLLASKIPLFFWAKAIATACYTQNRSLIISRYEKTPYHIISGRKPSFKHLYIFGFTCYITRDGENLDQMKEKGDTCILVGYSTQSKGYRVYNKRIRLIVEPIHINFDEIKELSKVDYDNSGPAPQLQKTSDHNSSELETHDHSNEPSRNSSIPKSSSPSDNSQQQDTHPTTHTQSTTAPITPTKTVEENNTDIQEEIQSEDAQIDENEFYNIFSTPVREEAESSTCYVDSSNMHTFYQHHQSEHRWTYHPLEQVRGNLSKLVQTR</sequence>
<protein>
    <submittedName>
        <fullName evidence="4">Reverse transcriptase domain-containing protein</fullName>
    </submittedName>
</protein>